<evidence type="ECO:0000313" key="7">
    <source>
        <dbReference type="EMBL" id="CAB4800801.1"/>
    </source>
</evidence>
<evidence type="ECO:0000256" key="1">
    <source>
        <dbReference type="ARBA" id="ARBA00006432"/>
    </source>
</evidence>
<dbReference type="InterPro" id="IPR020845">
    <property type="entry name" value="AMP-binding_CS"/>
</dbReference>
<organism evidence="10">
    <name type="scientific">freshwater metagenome</name>
    <dbReference type="NCBI Taxonomy" id="449393"/>
    <lineage>
        <taxon>unclassified sequences</taxon>
        <taxon>metagenomes</taxon>
        <taxon>ecological metagenomes</taxon>
    </lineage>
</organism>
<dbReference type="SUPFAM" id="SSF56801">
    <property type="entry name" value="Acetyl-CoA synthetase-like"/>
    <property type="match status" value="1"/>
</dbReference>
<proteinExistence type="inferred from homology"/>
<evidence type="ECO:0000313" key="6">
    <source>
        <dbReference type="EMBL" id="CAB4772249.1"/>
    </source>
</evidence>
<accession>A0A6J7RLA0</accession>
<feature type="domain" description="AMP-dependent synthetase/ligase" evidence="3">
    <location>
        <begin position="67"/>
        <end position="237"/>
    </location>
</feature>
<evidence type="ECO:0000313" key="8">
    <source>
        <dbReference type="EMBL" id="CAB4856132.1"/>
    </source>
</evidence>
<dbReference type="InterPro" id="IPR042099">
    <property type="entry name" value="ANL_N_sf"/>
</dbReference>
<name>A0A6J7RLA0_9ZZZZ</name>
<reference evidence="10" key="1">
    <citation type="submission" date="2020-05" db="EMBL/GenBank/DDBJ databases">
        <authorList>
            <person name="Chiriac C."/>
            <person name="Salcher M."/>
            <person name="Ghai R."/>
            <person name="Kavagutti S V."/>
        </authorList>
    </citation>
    <scope>NUCLEOTIDE SEQUENCE</scope>
</reference>
<dbReference type="EMBL" id="CAFAAL010000042">
    <property type="protein sequence ID" value="CAB4800801.1"/>
    <property type="molecule type" value="Genomic_DNA"/>
</dbReference>
<feature type="domain" description="AMP-binding enzyme C-terminal" evidence="4">
    <location>
        <begin position="286"/>
        <end position="357"/>
    </location>
</feature>
<dbReference type="EMBL" id="CAEZZP010000047">
    <property type="protein sequence ID" value="CAB4772249.1"/>
    <property type="molecule type" value="Genomic_DNA"/>
</dbReference>
<dbReference type="AlphaFoldDB" id="A0A6J7RLA0"/>
<evidence type="ECO:0000313" key="9">
    <source>
        <dbReference type="EMBL" id="CAB4900697.1"/>
    </source>
</evidence>
<comment type="similarity">
    <text evidence="1">Belongs to the ATP-dependent AMP-binding enzyme family.</text>
</comment>
<protein>
    <submittedName>
        <fullName evidence="10">Unannotated protein</fullName>
    </submittedName>
</protein>
<sequence length="371" mass="40189">MKALIALDIEPSQRFVDELSKAWDEGDAVLPIDQRLPIEAKKQLINQLNPTHIISSDGRVTLEGGQPVESGDALVVATSGSTGIPKGVVLTQESVLASAKASSLALDVTFDDHWYSCLPLAHVGGLSVITRSLLMGTQLTIASRFDPDEVERHSHSCTLISLVPTALQRIDPRKFRAILLGGSKPPPNRPRNVIATYGLSETGSGIVYEGRPLNGVEIQISDDDEILVRSPMNMRSYRDGSSSIDSDGWLHTGDIGSLSDDGLLQVQGRQGDVIVTGAEKVWPEAVETAIASLFEPQQFAVIGLPDAEWGERVVVATTRTDISLTQIRDLVLQTLPNYCVPKSIYIVDSIPQTAIGKIRRNEIKRDLSANN</sequence>
<dbReference type="PROSITE" id="PS00455">
    <property type="entry name" value="AMP_BINDING"/>
    <property type="match status" value="1"/>
</dbReference>
<dbReference type="GO" id="GO:0006631">
    <property type="term" value="P:fatty acid metabolic process"/>
    <property type="evidence" value="ECO:0007669"/>
    <property type="project" value="TreeGrafter"/>
</dbReference>
<dbReference type="PANTHER" id="PTHR43201">
    <property type="entry name" value="ACYL-COA SYNTHETASE"/>
    <property type="match status" value="1"/>
</dbReference>
<dbReference type="PANTHER" id="PTHR43201:SF5">
    <property type="entry name" value="MEDIUM-CHAIN ACYL-COA LIGASE ACSF2, MITOCHONDRIAL"/>
    <property type="match status" value="1"/>
</dbReference>
<evidence type="ECO:0000256" key="2">
    <source>
        <dbReference type="ARBA" id="ARBA00022598"/>
    </source>
</evidence>
<dbReference type="InterPro" id="IPR025110">
    <property type="entry name" value="AMP-bd_C"/>
</dbReference>
<evidence type="ECO:0000259" key="3">
    <source>
        <dbReference type="Pfam" id="PF00501"/>
    </source>
</evidence>
<dbReference type="Pfam" id="PF13193">
    <property type="entry name" value="AMP-binding_C"/>
    <property type="match status" value="1"/>
</dbReference>
<dbReference type="InterPro" id="IPR000873">
    <property type="entry name" value="AMP-dep_synth/lig_dom"/>
</dbReference>
<dbReference type="Pfam" id="PF00501">
    <property type="entry name" value="AMP-binding"/>
    <property type="match status" value="1"/>
</dbReference>
<dbReference type="Gene3D" id="3.40.50.12780">
    <property type="entry name" value="N-terminal domain of ligase-like"/>
    <property type="match status" value="1"/>
</dbReference>
<evidence type="ECO:0000259" key="4">
    <source>
        <dbReference type="Pfam" id="PF13193"/>
    </source>
</evidence>
<dbReference type="InterPro" id="IPR045851">
    <property type="entry name" value="AMP-bd_C_sf"/>
</dbReference>
<dbReference type="GO" id="GO:0031956">
    <property type="term" value="F:medium-chain fatty acid-CoA ligase activity"/>
    <property type="evidence" value="ECO:0007669"/>
    <property type="project" value="TreeGrafter"/>
</dbReference>
<gene>
    <name evidence="5" type="ORF">UFOPK2658_01300</name>
    <name evidence="6" type="ORF">UFOPK2880_00887</name>
    <name evidence="7" type="ORF">UFOPK3004_00664</name>
    <name evidence="8" type="ORF">UFOPK3304_00145</name>
    <name evidence="9" type="ORF">UFOPK3494_00919</name>
    <name evidence="10" type="ORF">UFOPK4134_00832</name>
</gene>
<dbReference type="EMBL" id="CAFBMF010000050">
    <property type="protein sequence ID" value="CAB4900697.1"/>
    <property type="molecule type" value="Genomic_DNA"/>
</dbReference>
<evidence type="ECO:0000313" key="5">
    <source>
        <dbReference type="EMBL" id="CAB4724488.1"/>
    </source>
</evidence>
<dbReference type="Gene3D" id="3.30.300.30">
    <property type="match status" value="1"/>
</dbReference>
<dbReference type="EMBL" id="CAFBPS010000051">
    <property type="protein sequence ID" value="CAB5029472.1"/>
    <property type="molecule type" value="Genomic_DNA"/>
</dbReference>
<keyword evidence="2" id="KW-0436">Ligase</keyword>
<evidence type="ECO:0000313" key="10">
    <source>
        <dbReference type="EMBL" id="CAB5029472.1"/>
    </source>
</evidence>
<dbReference type="EMBL" id="CAEZYH010000061">
    <property type="protein sequence ID" value="CAB4724488.1"/>
    <property type="molecule type" value="Genomic_DNA"/>
</dbReference>
<dbReference type="EMBL" id="CAFBLJ010000004">
    <property type="protein sequence ID" value="CAB4856132.1"/>
    <property type="molecule type" value="Genomic_DNA"/>
</dbReference>